<dbReference type="GO" id="GO:0005549">
    <property type="term" value="F:odorant binding"/>
    <property type="evidence" value="ECO:0007669"/>
    <property type="project" value="InterPro"/>
</dbReference>
<dbReference type="SMR" id="A0A857N3E7"/>
<dbReference type="PANTHER" id="PTHR21364:SF2">
    <property type="entry name" value="GENERAL ODORANT-BINDING PROTEIN 19A"/>
    <property type="match status" value="1"/>
</dbReference>
<sequence length="141" mass="16162">MEKLRLVIILTLCFQTILIRAKLPDWVPPDIIELVAEDKKRCMDEHKVDQATIDKADNGDIPNEQNIKCYMHCMMESFSVIDENGEIEEETFVGFLPEQFQTKARQSLSACANKGGADPCDKLYNTMMCFIPLAPELWYVL</sequence>
<organism evidence="5">
    <name type="scientific">Sirex noctilio</name>
    <dbReference type="NCBI Taxonomy" id="36765"/>
    <lineage>
        <taxon>Eukaryota</taxon>
        <taxon>Metazoa</taxon>
        <taxon>Ecdysozoa</taxon>
        <taxon>Arthropoda</taxon>
        <taxon>Hexapoda</taxon>
        <taxon>Insecta</taxon>
        <taxon>Pterygota</taxon>
        <taxon>Neoptera</taxon>
        <taxon>Endopterygota</taxon>
        <taxon>Hymenoptera</taxon>
        <taxon>Siricoidea</taxon>
        <taxon>Siricidae</taxon>
        <taxon>Sirex</taxon>
    </lineage>
</organism>
<keyword evidence="3" id="KW-0964">Secreted</keyword>
<feature type="chain" id="PRO_5032567455" evidence="4">
    <location>
        <begin position="22"/>
        <end position="141"/>
    </location>
</feature>
<accession>A0A857N3E7</accession>
<evidence type="ECO:0000256" key="3">
    <source>
        <dbReference type="ARBA" id="ARBA00022525"/>
    </source>
</evidence>
<dbReference type="CDD" id="cd23992">
    <property type="entry name" value="PBP_GOBP"/>
    <property type="match status" value="1"/>
</dbReference>
<dbReference type="PANTHER" id="PTHR21364">
    <property type="entry name" value="GENERAL ODORANT-BINDING PROTEIN 19A"/>
    <property type="match status" value="1"/>
</dbReference>
<feature type="signal peptide" evidence="4">
    <location>
        <begin position="1"/>
        <end position="21"/>
    </location>
</feature>
<dbReference type="FunFam" id="1.10.238.20:FF:000001">
    <property type="entry name" value="General odorant-binding protein lush"/>
    <property type="match status" value="1"/>
</dbReference>
<dbReference type="Gene3D" id="1.10.238.20">
    <property type="entry name" value="Pheromone/general odorant binding protein domain"/>
    <property type="match status" value="1"/>
</dbReference>
<comment type="subcellular location">
    <subcellularLocation>
        <location evidence="1">Secreted</location>
    </subcellularLocation>
</comment>
<evidence type="ECO:0000313" key="5">
    <source>
        <dbReference type="EMBL" id="QHN69050.1"/>
    </source>
</evidence>
<dbReference type="SUPFAM" id="SSF47565">
    <property type="entry name" value="Insect pheromone/odorant-binding proteins"/>
    <property type="match status" value="1"/>
</dbReference>
<protein>
    <submittedName>
        <fullName evidence="5">Odorant binding protein 9</fullName>
    </submittedName>
</protein>
<dbReference type="GO" id="GO:0007608">
    <property type="term" value="P:sensory perception of smell"/>
    <property type="evidence" value="ECO:0007669"/>
    <property type="project" value="UniProtKB-ARBA"/>
</dbReference>
<dbReference type="AlphaFoldDB" id="A0A857N3E7"/>
<dbReference type="InterPro" id="IPR006170">
    <property type="entry name" value="PBP/GOBP"/>
</dbReference>
<evidence type="ECO:0000256" key="1">
    <source>
        <dbReference type="ARBA" id="ARBA00004613"/>
    </source>
</evidence>
<dbReference type="InterPro" id="IPR036728">
    <property type="entry name" value="PBP_GOBP_sf"/>
</dbReference>
<reference evidence="5" key="1">
    <citation type="submission" date="2019-01" db="EMBL/GenBank/DDBJ databases">
        <title>Antennal transcriptome analysis and expression profiles of odorant binding proteins in two woodwasps, Sirex noctilio and S. nitobei (Hymenoptera: Siricidae).</title>
        <authorList>
            <person name="Guo B."/>
            <person name="Lu P."/>
        </authorList>
    </citation>
    <scope>NUCLEOTIDE SEQUENCE</scope>
</reference>
<evidence type="ECO:0000256" key="2">
    <source>
        <dbReference type="ARBA" id="ARBA00008098"/>
    </source>
</evidence>
<evidence type="ECO:0000256" key="4">
    <source>
        <dbReference type="SAM" id="SignalP"/>
    </source>
</evidence>
<comment type="similarity">
    <text evidence="2">Belongs to the PBP/GOBP family.</text>
</comment>
<dbReference type="GO" id="GO:0005576">
    <property type="term" value="C:extracellular region"/>
    <property type="evidence" value="ECO:0007669"/>
    <property type="project" value="UniProtKB-SubCell"/>
</dbReference>
<dbReference type="SMART" id="SM00708">
    <property type="entry name" value="PhBP"/>
    <property type="match status" value="1"/>
</dbReference>
<name>A0A857N3E7_9HYME</name>
<dbReference type="EMBL" id="MK425759">
    <property type="protein sequence ID" value="QHN69050.1"/>
    <property type="molecule type" value="mRNA"/>
</dbReference>
<proteinExistence type="evidence at transcript level"/>
<keyword evidence="4" id="KW-0732">Signal</keyword>
<dbReference type="Pfam" id="PF01395">
    <property type="entry name" value="PBP_GOBP"/>
    <property type="match status" value="1"/>
</dbReference>